<name>A0A1Y5SUP3_9RHOB</name>
<keyword evidence="3" id="KW-1185">Reference proteome</keyword>
<dbReference type="GO" id="GO:0006313">
    <property type="term" value="P:DNA transposition"/>
    <property type="evidence" value="ECO:0007669"/>
    <property type="project" value="InterPro"/>
</dbReference>
<accession>A0A1Y5SUP3</accession>
<reference evidence="2 3" key="1">
    <citation type="submission" date="2017-03" db="EMBL/GenBank/DDBJ databases">
        <authorList>
            <person name="Afonso C.L."/>
            <person name="Miller P.J."/>
            <person name="Scott M.A."/>
            <person name="Spackman E."/>
            <person name="Goraichik I."/>
            <person name="Dimitrov K.M."/>
            <person name="Suarez D.L."/>
            <person name="Swayne D.E."/>
        </authorList>
    </citation>
    <scope>NUCLEOTIDE SEQUENCE [LARGE SCALE GENOMIC DNA]</scope>
    <source>
        <strain evidence="2 3">CECT 7066</strain>
    </source>
</reference>
<evidence type="ECO:0000313" key="3">
    <source>
        <dbReference type="Proteomes" id="UP000193870"/>
    </source>
</evidence>
<dbReference type="GO" id="GO:0004803">
    <property type="term" value="F:transposase activity"/>
    <property type="evidence" value="ECO:0007669"/>
    <property type="project" value="InterPro"/>
</dbReference>
<dbReference type="GO" id="GO:0003677">
    <property type="term" value="F:DNA binding"/>
    <property type="evidence" value="ECO:0007669"/>
    <property type="project" value="InterPro"/>
</dbReference>
<dbReference type="AlphaFoldDB" id="A0A1Y5SUP3"/>
<gene>
    <name evidence="2" type="ORF">PAM7066_02054</name>
</gene>
<dbReference type="Pfam" id="PF01609">
    <property type="entry name" value="DDE_Tnp_1"/>
    <property type="match status" value="1"/>
</dbReference>
<dbReference type="STRING" id="315423.SAMN04488020_105109"/>
<evidence type="ECO:0000259" key="1">
    <source>
        <dbReference type="Pfam" id="PF01609"/>
    </source>
</evidence>
<dbReference type="InterPro" id="IPR002559">
    <property type="entry name" value="Transposase_11"/>
</dbReference>
<dbReference type="EMBL" id="FWFV01000005">
    <property type="protein sequence ID" value="SLN46911.1"/>
    <property type="molecule type" value="Genomic_DNA"/>
</dbReference>
<organism evidence="2 3">
    <name type="scientific">Palleronia marisminoris</name>
    <dbReference type="NCBI Taxonomy" id="315423"/>
    <lineage>
        <taxon>Bacteria</taxon>
        <taxon>Pseudomonadati</taxon>
        <taxon>Pseudomonadota</taxon>
        <taxon>Alphaproteobacteria</taxon>
        <taxon>Rhodobacterales</taxon>
        <taxon>Roseobacteraceae</taxon>
        <taxon>Palleronia</taxon>
    </lineage>
</organism>
<feature type="domain" description="Transposase IS4-like" evidence="1">
    <location>
        <begin position="3"/>
        <end position="49"/>
    </location>
</feature>
<evidence type="ECO:0000313" key="2">
    <source>
        <dbReference type="EMBL" id="SLN46911.1"/>
    </source>
</evidence>
<proteinExistence type="predicted"/>
<sequence>MNIQLHGVADAEGHPIRFLMTAGQVSDPTSAAALLHSLPKAEWLLADRGCN</sequence>
<protein>
    <recommendedName>
        <fullName evidence="1">Transposase IS4-like domain-containing protein</fullName>
    </recommendedName>
</protein>
<dbReference type="Proteomes" id="UP000193870">
    <property type="component" value="Unassembled WGS sequence"/>
</dbReference>